<feature type="chain" id="PRO_5043730639" description="ATP synthase F0 subunit 8" evidence="1">
    <location>
        <begin position="23"/>
        <end position="50"/>
    </location>
</feature>
<evidence type="ECO:0000313" key="3">
    <source>
        <dbReference type="Proteomes" id="UP001054252"/>
    </source>
</evidence>
<evidence type="ECO:0000256" key="1">
    <source>
        <dbReference type="SAM" id="SignalP"/>
    </source>
</evidence>
<name>A0AAV5KT78_9ROSI</name>
<feature type="signal peptide" evidence="1">
    <location>
        <begin position="1"/>
        <end position="22"/>
    </location>
</feature>
<sequence>MLDFKILHFLPCLCIFSLKCISYEMSWFSTNFDSSVLSAESGKENVKYEI</sequence>
<gene>
    <name evidence="2" type="ORF">SLEP1_g36884</name>
</gene>
<dbReference type="EMBL" id="BPVZ01000077">
    <property type="protein sequence ID" value="GKV27749.1"/>
    <property type="molecule type" value="Genomic_DNA"/>
</dbReference>
<organism evidence="2 3">
    <name type="scientific">Rubroshorea leprosula</name>
    <dbReference type="NCBI Taxonomy" id="152421"/>
    <lineage>
        <taxon>Eukaryota</taxon>
        <taxon>Viridiplantae</taxon>
        <taxon>Streptophyta</taxon>
        <taxon>Embryophyta</taxon>
        <taxon>Tracheophyta</taxon>
        <taxon>Spermatophyta</taxon>
        <taxon>Magnoliopsida</taxon>
        <taxon>eudicotyledons</taxon>
        <taxon>Gunneridae</taxon>
        <taxon>Pentapetalae</taxon>
        <taxon>rosids</taxon>
        <taxon>malvids</taxon>
        <taxon>Malvales</taxon>
        <taxon>Dipterocarpaceae</taxon>
        <taxon>Rubroshorea</taxon>
    </lineage>
</organism>
<accession>A0AAV5KT78</accession>
<reference evidence="2 3" key="1">
    <citation type="journal article" date="2021" name="Commun. Biol.">
        <title>The genome of Shorea leprosula (Dipterocarpaceae) highlights the ecological relevance of drought in aseasonal tropical rainforests.</title>
        <authorList>
            <person name="Ng K.K.S."/>
            <person name="Kobayashi M.J."/>
            <person name="Fawcett J.A."/>
            <person name="Hatakeyama M."/>
            <person name="Paape T."/>
            <person name="Ng C.H."/>
            <person name="Ang C.C."/>
            <person name="Tnah L.H."/>
            <person name="Lee C.T."/>
            <person name="Nishiyama T."/>
            <person name="Sese J."/>
            <person name="O'Brien M.J."/>
            <person name="Copetti D."/>
            <person name="Mohd Noor M.I."/>
            <person name="Ong R.C."/>
            <person name="Putra M."/>
            <person name="Sireger I.Z."/>
            <person name="Indrioko S."/>
            <person name="Kosugi Y."/>
            <person name="Izuno A."/>
            <person name="Isagi Y."/>
            <person name="Lee S.L."/>
            <person name="Shimizu K.K."/>
        </authorList>
    </citation>
    <scope>NUCLEOTIDE SEQUENCE [LARGE SCALE GENOMIC DNA]</scope>
    <source>
        <strain evidence="2">214</strain>
    </source>
</reference>
<keyword evidence="3" id="KW-1185">Reference proteome</keyword>
<dbReference type="AlphaFoldDB" id="A0AAV5KT78"/>
<comment type="caution">
    <text evidence="2">The sequence shown here is derived from an EMBL/GenBank/DDBJ whole genome shotgun (WGS) entry which is preliminary data.</text>
</comment>
<evidence type="ECO:0008006" key="4">
    <source>
        <dbReference type="Google" id="ProtNLM"/>
    </source>
</evidence>
<protein>
    <recommendedName>
        <fullName evidence="4">ATP synthase F0 subunit 8</fullName>
    </recommendedName>
</protein>
<dbReference type="Proteomes" id="UP001054252">
    <property type="component" value="Unassembled WGS sequence"/>
</dbReference>
<keyword evidence="1" id="KW-0732">Signal</keyword>
<proteinExistence type="predicted"/>
<evidence type="ECO:0000313" key="2">
    <source>
        <dbReference type="EMBL" id="GKV27749.1"/>
    </source>
</evidence>